<evidence type="ECO:0000256" key="4">
    <source>
        <dbReference type="ARBA" id="ARBA00022692"/>
    </source>
</evidence>
<dbReference type="InterPro" id="IPR003689">
    <property type="entry name" value="ZIP"/>
</dbReference>
<feature type="transmembrane region" description="Helical" evidence="8">
    <location>
        <begin position="185"/>
        <end position="207"/>
    </location>
</feature>
<feature type="transmembrane region" description="Helical" evidence="8">
    <location>
        <begin position="283"/>
        <end position="302"/>
    </location>
</feature>
<evidence type="ECO:0000256" key="3">
    <source>
        <dbReference type="ARBA" id="ARBA00022448"/>
    </source>
</evidence>
<feature type="transmembrane region" description="Helical" evidence="8">
    <location>
        <begin position="314"/>
        <end position="332"/>
    </location>
</feature>
<feature type="transmembrane region" description="Helical" evidence="8">
    <location>
        <begin position="65"/>
        <end position="85"/>
    </location>
</feature>
<keyword evidence="6 8" id="KW-0406">Ion transport</keyword>
<dbReference type="AlphaFoldDB" id="A0AAW1QBU1"/>
<keyword evidence="5 8" id="KW-1133">Transmembrane helix</keyword>
<feature type="transmembrane region" description="Helical" evidence="8">
    <location>
        <begin position="105"/>
        <end position="128"/>
    </location>
</feature>
<feature type="transmembrane region" description="Helical" evidence="8">
    <location>
        <begin position="240"/>
        <end position="263"/>
    </location>
</feature>
<protein>
    <submittedName>
        <fullName evidence="9">Uncharacterized protein</fullName>
    </submittedName>
</protein>
<evidence type="ECO:0000313" key="9">
    <source>
        <dbReference type="EMBL" id="KAK9818908.1"/>
    </source>
</evidence>
<proteinExistence type="inferred from homology"/>
<dbReference type="Proteomes" id="UP001445335">
    <property type="component" value="Unassembled WGS sequence"/>
</dbReference>
<organism evidence="9 10">
    <name type="scientific">Elliptochloris bilobata</name>
    <dbReference type="NCBI Taxonomy" id="381761"/>
    <lineage>
        <taxon>Eukaryota</taxon>
        <taxon>Viridiplantae</taxon>
        <taxon>Chlorophyta</taxon>
        <taxon>core chlorophytes</taxon>
        <taxon>Trebouxiophyceae</taxon>
        <taxon>Trebouxiophyceae incertae sedis</taxon>
        <taxon>Elliptochloris clade</taxon>
        <taxon>Elliptochloris</taxon>
    </lineage>
</organism>
<dbReference type="EMBL" id="JALJOU010000141">
    <property type="protein sequence ID" value="KAK9818908.1"/>
    <property type="molecule type" value="Genomic_DNA"/>
</dbReference>
<comment type="subcellular location">
    <subcellularLocation>
        <location evidence="1 8">Membrane</location>
        <topology evidence="1 8">Multi-pass membrane protein</topology>
    </subcellularLocation>
</comment>
<evidence type="ECO:0000256" key="5">
    <source>
        <dbReference type="ARBA" id="ARBA00022989"/>
    </source>
</evidence>
<evidence type="ECO:0000256" key="8">
    <source>
        <dbReference type="RuleBase" id="RU362088"/>
    </source>
</evidence>
<evidence type="ECO:0000256" key="6">
    <source>
        <dbReference type="ARBA" id="ARBA00023065"/>
    </source>
</evidence>
<keyword evidence="4 8" id="KW-0812">Transmembrane</keyword>
<accession>A0AAW1QBU1</accession>
<keyword evidence="3 8" id="KW-0813">Transport</keyword>
<dbReference type="InterPro" id="IPR004698">
    <property type="entry name" value="Zn/Fe_permease_fun/pln"/>
</dbReference>
<dbReference type="PANTHER" id="PTHR11040:SF44">
    <property type="entry name" value="PROTEIN ZNTC-RELATED"/>
    <property type="match status" value="1"/>
</dbReference>
<reference evidence="9 10" key="1">
    <citation type="journal article" date="2024" name="Nat. Commun.">
        <title>Phylogenomics reveals the evolutionary origins of lichenization in chlorophyte algae.</title>
        <authorList>
            <person name="Puginier C."/>
            <person name="Libourel C."/>
            <person name="Otte J."/>
            <person name="Skaloud P."/>
            <person name="Haon M."/>
            <person name="Grisel S."/>
            <person name="Petersen M."/>
            <person name="Berrin J.G."/>
            <person name="Delaux P.M."/>
            <person name="Dal Grande F."/>
            <person name="Keller J."/>
        </authorList>
    </citation>
    <scope>NUCLEOTIDE SEQUENCE [LARGE SCALE GENOMIC DNA]</scope>
    <source>
        <strain evidence="9 10">SAG 245.80</strain>
    </source>
</reference>
<keyword evidence="10" id="KW-1185">Reference proteome</keyword>
<dbReference type="GO" id="GO:0005886">
    <property type="term" value="C:plasma membrane"/>
    <property type="evidence" value="ECO:0007669"/>
    <property type="project" value="TreeGrafter"/>
</dbReference>
<comment type="caution">
    <text evidence="9">The sequence shown here is derived from an EMBL/GenBank/DDBJ whole genome shotgun (WGS) entry which is preliminary data.</text>
</comment>
<evidence type="ECO:0000313" key="10">
    <source>
        <dbReference type="Proteomes" id="UP001445335"/>
    </source>
</evidence>
<evidence type="ECO:0000256" key="1">
    <source>
        <dbReference type="ARBA" id="ARBA00004141"/>
    </source>
</evidence>
<feature type="transmembrane region" description="Helical" evidence="8">
    <location>
        <begin position="213"/>
        <end position="233"/>
    </location>
</feature>
<gene>
    <name evidence="9" type="ORF">WJX81_004195</name>
</gene>
<dbReference type="Pfam" id="PF02535">
    <property type="entry name" value="Zip"/>
    <property type="match status" value="1"/>
</dbReference>
<dbReference type="GO" id="GO:0005385">
    <property type="term" value="F:zinc ion transmembrane transporter activity"/>
    <property type="evidence" value="ECO:0007669"/>
    <property type="project" value="InterPro"/>
</dbReference>
<name>A0AAW1QBU1_9CHLO</name>
<comment type="similarity">
    <text evidence="2 8">Belongs to the ZIP transporter (TC 2.A.5) family.</text>
</comment>
<keyword evidence="7 8" id="KW-0472">Membrane</keyword>
<evidence type="ECO:0000256" key="2">
    <source>
        <dbReference type="ARBA" id="ARBA00006939"/>
    </source>
</evidence>
<evidence type="ECO:0000256" key="7">
    <source>
        <dbReference type="ARBA" id="ARBA00023136"/>
    </source>
</evidence>
<feature type="transmembrane region" description="Helical" evidence="8">
    <location>
        <begin position="29"/>
        <end position="53"/>
    </location>
</feature>
<sequence length="333" mass="34560">MSVALAAAPDAAAACAGGTDQNFGESFNLRVAAFCVIFVCSSAGVVIPAALHLRPSMSNAMRGGWLFVAKAFGAGVILAVGLIHVMPDAANALSDPCLGWPSYPFAGMIATLAAIAVLVLEGCITAIFERVNTAPTLPLQAPSDLEMSRTSKELTTAYVHGHGHNQEASDNPKVEKVRHLTIAQVLEAGIAIHSVLIGVTIGVASNLGVVRSLLAAITFHQFFEGIALGACFMEAAISRWSYVVMGAIFALSTPLGVAIGLGVQATYSDHSPISLGVQGVFDSVSAGILIYMALVDLIAVDFVEAKRPLRAKVVGYAALFFGAFCMGLLAIWA</sequence>
<dbReference type="NCBIfam" id="TIGR00820">
    <property type="entry name" value="zip"/>
    <property type="match status" value="1"/>
</dbReference>
<dbReference type="PANTHER" id="PTHR11040">
    <property type="entry name" value="ZINC/IRON TRANSPORTER"/>
    <property type="match status" value="1"/>
</dbReference>